<reference evidence="2" key="1">
    <citation type="submission" date="2021-05" db="EMBL/GenBank/DDBJ databases">
        <authorList>
            <person name="Alioto T."/>
            <person name="Alioto T."/>
            <person name="Gomez Garrido J."/>
        </authorList>
    </citation>
    <scope>NUCLEOTIDE SEQUENCE</scope>
</reference>
<dbReference type="EMBL" id="HBUF01600490">
    <property type="protein sequence ID" value="CAG6775990.1"/>
    <property type="molecule type" value="Transcribed_RNA"/>
</dbReference>
<feature type="compositionally biased region" description="Low complexity" evidence="1">
    <location>
        <begin position="81"/>
        <end position="94"/>
    </location>
</feature>
<feature type="region of interest" description="Disordered" evidence="1">
    <location>
        <begin position="28"/>
        <end position="94"/>
    </location>
</feature>
<name>A0A8D9B3V3_9HEMI</name>
<accession>A0A8D9B3V3</accession>
<evidence type="ECO:0000256" key="1">
    <source>
        <dbReference type="SAM" id="MobiDB-lite"/>
    </source>
</evidence>
<sequence>MNQNQGSSGEHLHQRLQRQLSLNPYEEQNEMANGTPNGMNGHQNGITSHQNMSPNGHPNLNGHQNLVTNNSHQTLNNHPNGLVHSHSGSQSVVGGPRYEVSQQERMRLRYHLASLFPEDQVLAAMQALPGETRAHVLCATILSMFPPSR</sequence>
<dbReference type="AlphaFoldDB" id="A0A8D9B3V3"/>
<protein>
    <submittedName>
        <fullName evidence="2">Uncharacterized protein</fullName>
    </submittedName>
</protein>
<organism evidence="2">
    <name type="scientific">Cacopsylla melanoneura</name>
    <dbReference type="NCBI Taxonomy" id="428564"/>
    <lineage>
        <taxon>Eukaryota</taxon>
        <taxon>Metazoa</taxon>
        <taxon>Ecdysozoa</taxon>
        <taxon>Arthropoda</taxon>
        <taxon>Hexapoda</taxon>
        <taxon>Insecta</taxon>
        <taxon>Pterygota</taxon>
        <taxon>Neoptera</taxon>
        <taxon>Paraneoptera</taxon>
        <taxon>Hemiptera</taxon>
        <taxon>Sternorrhyncha</taxon>
        <taxon>Psylloidea</taxon>
        <taxon>Psyllidae</taxon>
        <taxon>Psyllinae</taxon>
        <taxon>Cacopsylla</taxon>
    </lineage>
</organism>
<evidence type="ECO:0000313" key="2">
    <source>
        <dbReference type="EMBL" id="CAG6775990.1"/>
    </source>
</evidence>
<feature type="compositionally biased region" description="Polar residues" evidence="1">
    <location>
        <begin position="30"/>
        <end position="79"/>
    </location>
</feature>
<proteinExistence type="predicted"/>